<feature type="binding site" evidence="2">
    <location>
        <position position="40"/>
    </location>
    <ligand>
        <name>Fe cation</name>
        <dbReference type="ChEBI" id="CHEBI:24875"/>
        <label>1</label>
    </ligand>
</feature>
<name>A0A0F3ISL5_9PROT</name>
<keyword evidence="2" id="KW-0479">Metal-binding</keyword>
<dbReference type="Pfam" id="PF13277">
    <property type="entry name" value="YmdB"/>
    <property type="match status" value="1"/>
</dbReference>
<dbReference type="InterPro" id="IPR029052">
    <property type="entry name" value="Metallo-depent_PP-like"/>
</dbReference>
<accession>A0A0F3ISL5</accession>
<dbReference type="CDD" id="cd07382">
    <property type="entry name" value="MPP_DR1281"/>
    <property type="match status" value="1"/>
</dbReference>
<feature type="active site" description="Proton donor" evidence="1">
    <location>
        <position position="68"/>
    </location>
</feature>
<comment type="caution">
    <text evidence="3">The sequence shown here is derived from an EMBL/GenBank/DDBJ whole genome shotgun (WGS) entry which is preliminary data.</text>
</comment>
<evidence type="ECO:0000313" key="4">
    <source>
        <dbReference type="Proteomes" id="UP000033774"/>
    </source>
</evidence>
<protein>
    <submittedName>
        <fullName evidence="3">Metallophosphoesterase</fullName>
    </submittedName>
</protein>
<feature type="binding site" evidence="2">
    <location>
        <position position="179"/>
    </location>
    <ligand>
        <name>Fe cation</name>
        <dbReference type="ChEBI" id="CHEBI:24875"/>
        <label>1</label>
    </ligand>
</feature>
<feature type="binding site" evidence="2">
    <location>
        <position position="8"/>
    </location>
    <ligand>
        <name>Fe cation</name>
        <dbReference type="ChEBI" id="CHEBI:24875"/>
        <label>1</label>
    </ligand>
</feature>
<organism evidence="3 4">
    <name type="scientific">Elstera litoralis</name>
    <dbReference type="NCBI Taxonomy" id="552518"/>
    <lineage>
        <taxon>Bacteria</taxon>
        <taxon>Pseudomonadati</taxon>
        <taxon>Pseudomonadota</taxon>
        <taxon>Alphaproteobacteria</taxon>
        <taxon>Rhodospirillales</taxon>
        <taxon>Rhodospirillaceae</taxon>
        <taxon>Elstera</taxon>
    </lineage>
</organism>
<feature type="binding site" evidence="2">
    <location>
        <position position="39"/>
    </location>
    <ligand>
        <name>Fe cation</name>
        <dbReference type="ChEBI" id="CHEBI:24875"/>
        <label>1</label>
    </ligand>
</feature>
<dbReference type="RefSeq" id="WP_045775642.1">
    <property type="nucleotide sequence ID" value="NZ_LAJY01000222.1"/>
</dbReference>
<dbReference type="PATRIC" id="fig|552518.3.peg.1266"/>
<feature type="binding site" evidence="2">
    <location>
        <position position="39"/>
    </location>
    <ligand>
        <name>Fe cation</name>
        <dbReference type="ChEBI" id="CHEBI:24875"/>
        <label>2</label>
    </ligand>
</feature>
<dbReference type="EMBL" id="LAJY01000222">
    <property type="protein sequence ID" value="KJV09740.1"/>
    <property type="molecule type" value="Genomic_DNA"/>
</dbReference>
<dbReference type="Proteomes" id="UP000033774">
    <property type="component" value="Unassembled WGS sequence"/>
</dbReference>
<feature type="binding site" evidence="2">
    <location>
        <position position="177"/>
    </location>
    <ligand>
        <name>Fe cation</name>
        <dbReference type="ChEBI" id="CHEBI:24875"/>
        <label>2</label>
    </ligand>
</feature>
<reference evidence="3 4" key="1">
    <citation type="submission" date="2015-03" db="EMBL/GenBank/DDBJ databases">
        <title>Draft genome sequence of Elstera litoralis.</title>
        <authorList>
            <person name="Rahalkar M.C."/>
            <person name="Dhakephalkar P.K."/>
            <person name="Pore S.D."/>
            <person name="Arora P."/>
            <person name="Kapse N.G."/>
            <person name="Pandit P.S."/>
        </authorList>
    </citation>
    <scope>NUCLEOTIDE SEQUENCE [LARGE SCALE GENOMIC DNA]</scope>
    <source>
        <strain evidence="3 4">Dia-1</strain>
    </source>
</reference>
<dbReference type="PANTHER" id="PTHR36303:SF1">
    <property type="entry name" value="2',3'-CYCLIC-NUCLEOTIDE 2'-PHOSPHODIESTERASE"/>
    <property type="match status" value="1"/>
</dbReference>
<dbReference type="OrthoDB" id="9801109at2"/>
<feature type="binding site" evidence="2">
    <location>
        <position position="152"/>
    </location>
    <ligand>
        <name>Fe cation</name>
        <dbReference type="ChEBI" id="CHEBI:24875"/>
        <label>2</label>
    </ligand>
</feature>
<dbReference type="InterPro" id="IPR005235">
    <property type="entry name" value="YmdB-like"/>
</dbReference>
<dbReference type="GO" id="GO:0046872">
    <property type="term" value="F:metal ion binding"/>
    <property type="evidence" value="ECO:0007669"/>
    <property type="project" value="UniProtKB-KW"/>
</dbReference>
<proteinExistence type="predicted"/>
<evidence type="ECO:0000256" key="2">
    <source>
        <dbReference type="PIRSR" id="PIRSR004789-51"/>
    </source>
</evidence>
<dbReference type="Gene3D" id="3.60.21.10">
    <property type="match status" value="1"/>
</dbReference>
<gene>
    <name evidence="3" type="ORF">VZ95_09585</name>
</gene>
<keyword evidence="4" id="KW-1185">Reference proteome</keyword>
<dbReference type="AlphaFoldDB" id="A0A0F3ISL5"/>
<evidence type="ECO:0000256" key="1">
    <source>
        <dbReference type="PIRSR" id="PIRSR004789-50"/>
    </source>
</evidence>
<sequence>MRVLFFGDIVGRSGRDALLKHLPGLKAELSPDFIVVNAENAAGGFGLTLEIANELFAAGIDCLTLGNHSWDQRTLLTQIDAEGRIIRPINYPPGTPGRGAGLYTKGGKKLLVVNVMGRLFMDPLDDPFRTLDAELSKYRLGGSVDGILIDVHAEASSEKMALGHYLDGRVSFVVGTHTHVPSADGRLLPKGTAYQTDAGMCGDYNSVIGMKADPAVARFVRKLPGERLTPAEGEGTICGALVTLGANGLAEAIRRCGAGRGCWRLNLLPHTPARAGAGEGGCPLVGDR</sequence>
<dbReference type="PIRSF" id="PIRSF004789">
    <property type="entry name" value="DR1281"/>
    <property type="match status" value="1"/>
</dbReference>
<dbReference type="GO" id="GO:0004113">
    <property type="term" value="F:2',3'-cyclic-nucleotide 3'-phosphodiesterase activity"/>
    <property type="evidence" value="ECO:0007669"/>
    <property type="project" value="TreeGrafter"/>
</dbReference>
<feature type="binding site" evidence="2">
    <location>
        <position position="67"/>
    </location>
    <ligand>
        <name>Fe cation</name>
        <dbReference type="ChEBI" id="CHEBI:24875"/>
        <label>2</label>
    </ligand>
</feature>
<dbReference type="SUPFAM" id="SSF56300">
    <property type="entry name" value="Metallo-dependent phosphatases"/>
    <property type="match status" value="1"/>
</dbReference>
<evidence type="ECO:0000313" key="3">
    <source>
        <dbReference type="EMBL" id="KJV09740.1"/>
    </source>
</evidence>
<dbReference type="PANTHER" id="PTHR36303">
    <property type="entry name" value="2',3'-CYCLIC-NUCLEOTIDE 2'-PHOSPHODIESTERASE"/>
    <property type="match status" value="1"/>
</dbReference>